<keyword evidence="4 9" id="KW-0812">Transmembrane</keyword>
<evidence type="ECO:0000256" key="2">
    <source>
        <dbReference type="ARBA" id="ARBA00022448"/>
    </source>
</evidence>
<evidence type="ECO:0000313" key="11">
    <source>
        <dbReference type="Proteomes" id="UP001470023"/>
    </source>
</evidence>
<organism evidence="10 11">
    <name type="scientific">Streptomyces sp. 900105245</name>
    <dbReference type="NCBI Taxonomy" id="3154379"/>
    <lineage>
        <taxon>Bacteria</taxon>
        <taxon>Bacillati</taxon>
        <taxon>Actinomycetota</taxon>
        <taxon>Actinomycetes</taxon>
        <taxon>Kitasatosporales</taxon>
        <taxon>Streptomycetaceae</taxon>
        <taxon>Streptomyces</taxon>
    </lineage>
</organism>
<dbReference type="Pfam" id="PF02447">
    <property type="entry name" value="GntP_permease"/>
    <property type="match status" value="2"/>
</dbReference>
<feature type="transmembrane region" description="Helical" evidence="9">
    <location>
        <begin position="510"/>
        <end position="535"/>
    </location>
</feature>
<evidence type="ECO:0000256" key="4">
    <source>
        <dbReference type="ARBA" id="ARBA00022692"/>
    </source>
</evidence>
<evidence type="ECO:0000256" key="5">
    <source>
        <dbReference type="ARBA" id="ARBA00022989"/>
    </source>
</evidence>
<evidence type="ECO:0000256" key="3">
    <source>
        <dbReference type="ARBA" id="ARBA00022475"/>
    </source>
</evidence>
<dbReference type="Proteomes" id="UP001470023">
    <property type="component" value="Unassembled WGS sequence"/>
</dbReference>
<feature type="transmembrane region" description="Helical" evidence="9">
    <location>
        <begin position="21"/>
        <end position="39"/>
    </location>
</feature>
<keyword evidence="6 9" id="KW-0472">Membrane</keyword>
<dbReference type="RefSeq" id="WP_352063912.1">
    <property type="nucleotide sequence ID" value="NZ_JBEPAB010000021.1"/>
</dbReference>
<reference evidence="10 11" key="1">
    <citation type="submission" date="2024-06" db="EMBL/GenBank/DDBJ databases">
        <title>The Natural Products Discovery Center: Release of the First 8490 Sequenced Strains for Exploring Actinobacteria Biosynthetic Diversity.</title>
        <authorList>
            <person name="Kalkreuter E."/>
            <person name="Kautsar S.A."/>
            <person name="Yang D."/>
            <person name="Bader C.D."/>
            <person name="Teijaro C.N."/>
            <person name="Fluegel L."/>
            <person name="Davis C.M."/>
            <person name="Simpson J.R."/>
            <person name="Lauterbach L."/>
            <person name="Steele A.D."/>
            <person name="Gui C."/>
            <person name="Meng S."/>
            <person name="Li G."/>
            <person name="Viehrig K."/>
            <person name="Ye F."/>
            <person name="Su P."/>
            <person name="Kiefer A.F."/>
            <person name="Nichols A."/>
            <person name="Cepeda A.J."/>
            <person name="Yan W."/>
            <person name="Fan B."/>
            <person name="Jiang Y."/>
            <person name="Adhikari A."/>
            <person name="Zheng C.-J."/>
            <person name="Schuster L."/>
            <person name="Cowan T.M."/>
            <person name="Smanski M.J."/>
            <person name="Chevrette M.G."/>
            <person name="De Carvalho L.P.S."/>
            <person name="Shen B."/>
        </authorList>
    </citation>
    <scope>NUCLEOTIDE SEQUENCE [LARGE SCALE GENOMIC DNA]</scope>
    <source>
        <strain evidence="10 11">NPDC001166</strain>
    </source>
</reference>
<name>A0ABV1U7H4_9ACTN</name>
<comment type="subcellular location">
    <subcellularLocation>
        <location evidence="1">Cell membrane</location>
        <topology evidence="1">Multi-pass membrane protein</topology>
    </subcellularLocation>
</comment>
<sequence>MASRSGPAAVAATSWSGHDTWLMTVVGLSVVLVVVLVSWAKLHAFLALMLGAFAVTVLSGQGVARAAGAFATGFGGTAGQVGVLIVLGAVFGRLLADSGGVDQLVSALTRRVGPRGLPWAVTGIACLVGLPMFFEVGFVMLVPLVLQIARRAGQPVLRIGVPAVVGLATVHALVPPHPGVLAAVTAVHADTGLTLLYGLIVAIPCAVVAGPLFTAYIWPRVAAHVPEAALAAFTADVPAPAAAPLRRVVRLRAPAAAPAPAAAAPIPVAAAGGPPRSAAVAPRTAAPAAPAGPPERTAREPGAEDRTAPGGARRTPPFAVTLCTVLLPVVLMMLEAASGTFHLGHGFTARAIAFLGTPVVALLLAVLVALAVFGWAAGASRRRVHETLTRSFPPIAGVLVIVCAGGGYSAALRGAGIDAVIGEAARDLHIPLILLAWLVAALMRAATGSGTVATVAAGGIVASMAHGLNGPHAALLALALGSGAVFLGHVNDASFWMFKEYFGLSVGGTLRTWTVSHMLISLLSLGGILLLNAFAA</sequence>
<feature type="transmembrane region" description="Helical" evidence="9">
    <location>
        <begin position="194"/>
        <end position="218"/>
    </location>
</feature>
<feature type="transmembrane region" description="Helical" evidence="9">
    <location>
        <begin position="473"/>
        <end position="490"/>
    </location>
</feature>
<feature type="transmembrane region" description="Helical" evidence="9">
    <location>
        <begin position="432"/>
        <end position="461"/>
    </location>
</feature>
<protein>
    <submittedName>
        <fullName evidence="10">SLC13 family permease</fullName>
    </submittedName>
</protein>
<proteinExistence type="inferred from homology"/>
<gene>
    <name evidence="10" type="ORF">ABT272_18275</name>
</gene>
<evidence type="ECO:0000256" key="9">
    <source>
        <dbReference type="SAM" id="Phobius"/>
    </source>
</evidence>
<evidence type="ECO:0000313" key="10">
    <source>
        <dbReference type="EMBL" id="MER6429669.1"/>
    </source>
</evidence>
<dbReference type="InterPro" id="IPR003474">
    <property type="entry name" value="Glcn_transporter"/>
</dbReference>
<feature type="transmembrane region" description="Helical" evidence="9">
    <location>
        <begin position="45"/>
        <end position="64"/>
    </location>
</feature>
<comment type="caution">
    <text evidence="10">The sequence shown here is derived from an EMBL/GenBank/DDBJ whole genome shotgun (WGS) entry which is preliminary data.</text>
</comment>
<evidence type="ECO:0000256" key="8">
    <source>
        <dbReference type="SAM" id="MobiDB-lite"/>
    </source>
</evidence>
<evidence type="ECO:0000256" key="7">
    <source>
        <dbReference type="ARBA" id="ARBA00049663"/>
    </source>
</evidence>
<keyword evidence="11" id="KW-1185">Reference proteome</keyword>
<feature type="compositionally biased region" description="Low complexity" evidence="8">
    <location>
        <begin position="275"/>
        <end position="289"/>
    </location>
</feature>
<feature type="compositionally biased region" description="Basic and acidic residues" evidence="8">
    <location>
        <begin position="296"/>
        <end position="307"/>
    </location>
</feature>
<evidence type="ECO:0000256" key="6">
    <source>
        <dbReference type="ARBA" id="ARBA00023136"/>
    </source>
</evidence>
<evidence type="ECO:0000256" key="1">
    <source>
        <dbReference type="ARBA" id="ARBA00004651"/>
    </source>
</evidence>
<dbReference type="PANTHER" id="PTHR30354">
    <property type="entry name" value="GNT FAMILY GLUCONATE TRANSPORTER"/>
    <property type="match status" value="1"/>
</dbReference>
<accession>A0ABV1U7H4</accession>
<keyword evidence="5 9" id="KW-1133">Transmembrane helix</keyword>
<feature type="transmembrane region" description="Helical" evidence="9">
    <location>
        <begin position="351"/>
        <end position="379"/>
    </location>
</feature>
<dbReference type="PANTHER" id="PTHR30354:SF22">
    <property type="entry name" value="HIGH-AFFINITY GLUCONATE TRANSPORTER"/>
    <property type="match status" value="1"/>
</dbReference>
<dbReference type="EMBL" id="JBEPAZ010000013">
    <property type="protein sequence ID" value="MER6429669.1"/>
    <property type="molecule type" value="Genomic_DNA"/>
</dbReference>
<feature type="transmembrane region" description="Helical" evidence="9">
    <location>
        <begin position="116"/>
        <end position="144"/>
    </location>
</feature>
<keyword evidence="3" id="KW-1003">Cell membrane</keyword>
<feature type="transmembrane region" description="Helical" evidence="9">
    <location>
        <begin position="318"/>
        <end position="339"/>
    </location>
</feature>
<feature type="region of interest" description="Disordered" evidence="8">
    <location>
        <begin position="275"/>
        <end position="313"/>
    </location>
</feature>
<keyword evidence="2" id="KW-0813">Transport</keyword>
<feature type="transmembrane region" description="Helical" evidence="9">
    <location>
        <begin position="76"/>
        <end position="96"/>
    </location>
</feature>
<feature type="transmembrane region" description="Helical" evidence="9">
    <location>
        <begin position="391"/>
        <end position="412"/>
    </location>
</feature>
<comment type="similarity">
    <text evidence="7">Belongs to the GntP permease family.</text>
</comment>
<feature type="transmembrane region" description="Helical" evidence="9">
    <location>
        <begin position="156"/>
        <end position="174"/>
    </location>
</feature>